<sequence>MNGHIAGKRLNLADVLLAEAHRFRAEKLVLGRKKRIGGVIALAPGNDGNHVIALHQRMGAAFLHVHHEVVVGKFCIFTGGDIFRDHPFRQITKYRLKIAYRCRTCAHMNLPDSVMTGPCQRLASMTTKSSQS</sequence>
<dbReference type="AlphaFoldDB" id="A0A0H3AUU1"/>
<dbReference type="EMBL" id="CP000709">
    <property type="protein sequence ID" value="ABQ62299.1"/>
    <property type="molecule type" value="Genomic_DNA"/>
</dbReference>
<accession>A0A0H3AUU1</accession>
<dbReference type="HOGENOM" id="CLU_1913092_0_0_5"/>
<dbReference type="Proteomes" id="UP000006383">
    <property type="component" value="Chromosome II"/>
</dbReference>
<protein>
    <submittedName>
        <fullName evidence="1">Uncharacterized protein</fullName>
    </submittedName>
</protein>
<proteinExistence type="predicted"/>
<organism evidence="1 2">
    <name type="scientific">Brucella ovis (strain ATCC 25840 / 63/290 / NCTC 10512)</name>
    <dbReference type="NCBI Taxonomy" id="444178"/>
    <lineage>
        <taxon>Bacteria</taxon>
        <taxon>Pseudomonadati</taxon>
        <taxon>Pseudomonadota</taxon>
        <taxon>Alphaproteobacteria</taxon>
        <taxon>Hyphomicrobiales</taxon>
        <taxon>Brucellaceae</taxon>
        <taxon>Brucella/Ochrobactrum group</taxon>
        <taxon>Brucella</taxon>
    </lineage>
</organism>
<keyword evidence="2" id="KW-1185">Reference proteome</keyword>
<evidence type="ECO:0000313" key="1">
    <source>
        <dbReference type="EMBL" id="ABQ62299.1"/>
    </source>
</evidence>
<gene>
    <name evidence="1" type="ordered locus">BOV_A0796</name>
</gene>
<name>A0A0H3AUU1_BRUO2</name>
<evidence type="ECO:0000313" key="2">
    <source>
        <dbReference type="Proteomes" id="UP000006383"/>
    </source>
</evidence>
<dbReference type="KEGG" id="bov:BOV_A0796"/>
<reference evidence="2" key="1">
    <citation type="journal article" date="2009" name="PLoS ONE">
        <title>Genome degradation in Brucella ovis corresponds with narrowing of its host range and tissue tropism.</title>
        <authorList>
            <person name="Tsolis R.M."/>
            <person name="Seshadri R."/>
            <person name="Santos R.L."/>
            <person name="Sangari F.J."/>
            <person name="Lobo J.M."/>
            <person name="de Jong M.F."/>
            <person name="Ren Q."/>
            <person name="Myers G."/>
            <person name="Brinkac L.M."/>
            <person name="Nelson W.C."/>
            <person name="Deboy R.T."/>
            <person name="Angiuoli S."/>
            <person name="Khouri H."/>
            <person name="Dimitrov G."/>
            <person name="Robinson J.R."/>
            <person name="Mulligan S."/>
            <person name="Walker R.L."/>
            <person name="Elzer P.E."/>
            <person name="Hassan K.A."/>
            <person name="Paulsen I.T."/>
        </authorList>
    </citation>
    <scope>NUCLEOTIDE SEQUENCE [LARGE SCALE GENOMIC DNA]</scope>
    <source>
        <strain evidence="2">ATCC 25840 / 63/290 / NCTC 10512</strain>
    </source>
</reference>